<dbReference type="KEGG" id="eke:EK0264_14770"/>
<gene>
    <name evidence="8" type="ORF">EK0264_14770</name>
</gene>
<dbReference type="RefSeq" id="WP_159546563.1">
    <property type="nucleotide sequence ID" value="NZ_CP047156.1"/>
</dbReference>
<feature type="transmembrane region" description="Helical" evidence="6">
    <location>
        <begin position="597"/>
        <end position="618"/>
    </location>
</feature>
<feature type="transmembrane region" description="Helical" evidence="6">
    <location>
        <begin position="679"/>
        <end position="699"/>
    </location>
</feature>
<organism evidence="8 9">
    <name type="scientific">Epidermidibacterium keratini</name>
    <dbReference type="NCBI Taxonomy" id="1891644"/>
    <lineage>
        <taxon>Bacteria</taxon>
        <taxon>Bacillati</taxon>
        <taxon>Actinomycetota</taxon>
        <taxon>Actinomycetes</taxon>
        <taxon>Sporichthyales</taxon>
        <taxon>Sporichthyaceae</taxon>
        <taxon>Epidermidibacterium</taxon>
    </lineage>
</organism>
<dbReference type="PANTHER" id="PTHR33406:SF13">
    <property type="entry name" value="MEMBRANE PROTEIN YDFJ"/>
    <property type="match status" value="1"/>
</dbReference>
<keyword evidence="4 6" id="KW-1133">Transmembrane helix</keyword>
<evidence type="ECO:0000256" key="5">
    <source>
        <dbReference type="ARBA" id="ARBA00023136"/>
    </source>
</evidence>
<evidence type="ECO:0000256" key="2">
    <source>
        <dbReference type="ARBA" id="ARBA00022475"/>
    </source>
</evidence>
<comment type="subcellular location">
    <subcellularLocation>
        <location evidence="1">Cell membrane</location>
        <topology evidence="1">Multi-pass membrane protein</topology>
    </subcellularLocation>
</comment>
<feature type="transmembrane region" description="Helical" evidence="6">
    <location>
        <begin position="269"/>
        <end position="297"/>
    </location>
</feature>
<evidence type="ECO:0000256" key="3">
    <source>
        <dbReference type="ARBA" id="ARBA00022692"/>
    </source>
</evidence>
<name>A0A7L4YQT7_9ACTN</name>
<evidence type="ECO:0000256" key="4">
    <source>
        <dbReference type="ARBA" id="ARBA00022989"/>
    </source>
</evidence>
<feature type="transmembrane region" description="Helical" evidence="6">
    <location>
        <begin position="630"/>
        <end position="651"/>
    </location>
</feature>
<feature type="transmembrane region" description="Helical" evidence="6">
    <location>
        <begin position="564"/>
        <end position="585"/>
    </location>
</feature>
<dbReference type="InterPro" id="IPR004869">
    <property type="entry name" value="MMPL_dom"/>
</dbReference>
<accession>A0A7L4YQT7</accession>
<feature type="domain" description="SSD" evidence="7">
    <location>
        <begin position="179"/>
        <end position="326"/>
    </location>
</feature>
<proteinExistence type="predicted"/>
<dbReference type="InterPro" id="IPR000731">
    <property type="entry name" value="SSD"/>
</dbReference>
<evidence type="ECO:0000259" key="7">
    <source>
        <dbReference type="PROSITE" id="PS50156"/>
    </source>
</evidence>
<feature type="transmembrane region" description="Helical" evidence="6">
    <location>
        <begin position="366"/>
        <end position="384"/>
    </location>
</feature>
<dbReference type="AlphaFoldDB" id="A0A7L4YQT7"/>
<evidence type="ECO:0000256" key="6">
    <source>
        <dbReference type="SAM" id="Phobius"/>
    </source>
</evidence>
<sequence length="783" mass="81489">MATLLYRLGHAAARRAKTVLAIWLIALAAVGGLAVAFSGTFTSELTIPGLKSQAALNELQDKLPAAGGTTGRIVFEAPEGSTLTDPAYQVLIGEAVTETEGLDKVGNVLPPLPGQSISEDGRLGYLTITFEGQITAIPVETLESIQQIADNAEVDGLNTEIGGAAVAQTPALGSTEAIGVIVAMVVLLVTFGSVVAAGLPMLTALIGLGIGVGGVLIVSGFIEMSNTAPILAVMLGLAVGIDYALFVVSKHRQQVRRGMEIEESIARATATSGTAVVFAGLTVVIALAGLSVVGIPFLTVMGLASAFTVAIAVLVAITLVPALLSLAGRKILPKKQREVAPTAAEIDAEEHHQPNRWIRFVSKRPVVASLLSIILLGVIAIPAMQLRLGLPTDETAPLDTTKRQAYDLVVDGFGEGANNPLIVTVKPDQPLQLDPQSTAAIEAGVQQQLAAQAQMPGAPALDPQTAQELGTMAVEQAKASQLLAPYVDRLAALDNVAAATPVSGTPDGEYFVIQVVPGTGASEEATSDLVHTLRDEIADLGDEYGATLDVTGLNVVGIDIADKLAAALPIYLAVVVGLALVLLLLVFRSIVVPLKAVVGFLLTIGASFGAVVAVYQLGWGGSLFGVDTPAPIVAFLPVLLIGILFGLSMDYEMFLVSGMREAHAHGTPAKRAVVDGYMVGSRVVTAAAIIMTSVFAGFILAPDPIIASIGFALAIGVLADAFVVRMTLVPAVMTLLGERAWYLPKWLDRMLPNVDVEGTALMERLERNERNERDERRETASVG</sequence>
<dbReference type="EMBL" id="CP047156">
    <property type="protein sequence ID" value="QHC01428.1"/>
    <property type="molecule type" value="Genomic_DNA"/>
</dbReference>
<dbReference type="InParanoid" id="A0A7L4YQT7"/>
<feature type="transmembrane region" description="Helical" evidence="6">
    <location>
        <begin position="177"/>
        <end position="197"/>
    </location>
</feature>
<dbReference type="GO" id="GO:0005886">
    <property type="term" value="C:plasma membrane"/>
    <property type="evidence" value="ECO:0007669"/>
    <property type="project" value="UniProtKB-SubCell"/>
</dbReference>
<keyword evidence="2" id="KW-1003">Cell membrane</keyword>
<feature type="transmembrane region" description="Helical" evidence="6">
    <location>
        <begin position="204"/>
        <end position="222"/>
    </location>
</feature>
<protein>
    <submittedName>
        <fullName evidence="8">MMPL family transporter</fullName>
    </submittedName>
</protein>
<feature type="transmembrane region" description="Helical" evidence="6">
    <location>
        <begin position="20"/>
        <end position="41"/>
    </location>
</feature>
<evidence type="ECO:0000256" key="1">
    <source>
        <dbReference type="ARBA" id="ARBA00004651"/>
    </source>
</evidence>
<keyword evidence="3 6" id="KW-0812">Transmembrane</keyword>
<dbReference type="PANTHER" id="PTHR33406">
    <property type="entry name" value="MEMBRANE PROTEIN MJ1562-RELATED"/>
    <property type="match status" value="1"/>
</dbReference>
<evidence type="ECO:0000313" key="9">
    <source>
        <dbReference type="Proteomes" id="UP000463857"/>
    </source>
</evidence>
<feature type="transmembrane region" description="Helical" evidence="6">
    <location>
        <begin position="303"/>
        <end position="327"/>
    </location>
</feature>
<dbReference type="OrthoDB" id="7051771at2"/>
<dbReference type="SUPFAM" id="SSF82866">
    <property type="entry name" value="Multidrug efflux transporter AcrB transmembrane domain"/>
    <property type="match status" value="2"/>
</dbReference>
<dbReference type="Proteomes" id="UP000463857">
    <property type="component" value="Chromosome"/>
</dbReference>
<keyword evidence="9" id="KW-1185">Reference proteome</keyword>
<dbReference type="Gene3D" id="1.20.1640.10">
    <property type="entry name" value="Multidrug efflux transporter AcrB transmembrane domain"/>
    <property type="match status" value="2"/>
</dbReference>
<feature type="transmembrane region" description="Helical" evidence="6">
    <location>
        <begin position="705"/>
        <end position="724"/>
    </location>
</feature>
<evidence type="ECO:0000313" key="8">
    <source>
        <dbReference type="EMBL" id="QHC01428.1"/>
    </source>
</evidence>
<reference evidence="8 9" key="1">
    <citation type="journal article" date="2018" name="Int. J. Syst. Evol. Microbiol.">
        <title>Epidermidibacterium keratini gen. nov., sp. nov., a member of the family Sporichthyaceae, isolated from keratin epidermis.</title>
        <authorList>
            <person name="Lee D.G."/>
            <person name="Trujillo M.E."/>
            <person name="Kang S."/>
            <person name="Nam J.J."/>
            <person name="Kim Y.J."/>
        </authorList>
    </citation>
    <scope>NUCLEOTIDE SEQUENCE [LARGE SCALE GENOMIC DNA]</scope>
    <source>
        <strain evidence="8 9">EPI-7</strain>
    </source>
</reference>
<feature type="transmembrane region" description="Helical" evidence="6">
    <location>
        <begin position="228"/>
        <end position="248"/>
    </location>
</feature>
<dbReference type="Pfam" id="PF03176">
    <property type="entry name" value="MMPL"/>
    <property type="match status" value="2"/>
</dbReference>
<dbReference type="PROSITE" id="PS50156">
    <property type="entry name" value="SSD"/>
    <property type="match status" value="1"/>
</dbReference>
<dbReference type="InterPro" id="IPR050545">
    <property type="entry name" value="Mycobact_MmpL"/>
</dbReference>
<keyword evidence="5 6" id="KW-0472">Membrane</keyword>